<dbReference type="EMBL" id="CP073720">
    <property type="protein sequence ID" value="UWP79890.1"/>
    <property type="molecule type" value="Genomic_DNA"/>
</dbReference>
<evidence type="ECO:0000313" key="9">
    <source>
        <dbReference type="EMBL" id="UWP79890.1"/>
    </source>
</evidence>
<dbReference type="PROSITE" id="PS50850">
    <property type="entry name" value="MFS"/>
    <property type="match status" value="1"/>
</dbReference>
<keyword evidence="10" id="KW-1185">Reference proteome</keyword>
<evidence type="ECO:0000256" key="1">
    <source>
        <dbReference type="ARBA" id="ARBA00004651"/>
    </source>
</evidence>
<evidence type="ECO:0000256" key="6">
    <source>
        <dbReference type="ARBA" id="ARBA00023136"/>
    </source>
</evidence>
<dbReference type="Pfam" id="PF05977">
    <property type="entry name" value="MFS_3"/>
    <property type="match status" value="1"/>
</dbReference>
<gene>
    <name evidence="9" type="ORF">Dfulv_32620</name>
</gene>
<feature type="transmembrane region" description="Helical" evidence="7">
    <location>
        <begin position="387"/>
        <end position="405"/>
    </location>
</feature>
<keyword evidence="5 7" id="KW-1133">Transmembrane helix</keyword>
<dbReference type="InterPro" id="IPR010290">
    <property type="entry name" value="TM_effector"/>
</dbReference>
<name>A0ABY5VRH1_9ACTN</name>
<dbReference type="Proteomes" id="UP001059617">
    <property type="component" value="Chromosome"/>
</dbReference>
<feature type="transmembrane region" description="Helical" evidence="7">
    <location>
        <begin position="233"/>
        <end position="255"/>
    </location>
</feature>
<feature type="transmembrane region" description="Helical" evidence="7">
    <location>
        <begin position="296"/>
        <end position="315"/>
    </location>
</feature>
<feature type="transmembrane region" description="Helical" evidence="7">
    <location>
        <begin position="321"/>
        <end position="342"/>
    </location>
</feature>
<dbReference type="InterPro" id="IPR036259">
    <property type="entry name" value="MFS_trans_sf"/>
</dbReference>
<dbReference type="Gene3D" id="1.20.1250.20">
    <property type="entry name" value="MFS general substrate transporter like domains"/>
    <property type="match status" value="1"/>
</dbReference>
<evidence type="ECO:0000256" key="2">
    <source>
        <dbReference type="ARBA" id="ARBA00022448"/>
    </source>
</evidence>
<protein>
    <submittedName>
        <fullName evidence="9">MFS transporter</fullName>
    </submittedName>
</protein>
<evidence type="ECO:0000256" key="4">
    <source>
        <dbReference type="ARBA" id="ARBA00022692"/>
    </source>
</evidence>
<dbReference type="SUPFAM" id="SSF103473">
    <property type="entry name" value="MFS general substrate transporter"/>
    <property type="match status" value="1"/>
</dbReference>
<proteinExistence type="predicted"/>
<evidence type="ECO:0000313" key="10">
    <source>
        <dbReference type="Proteomes" id="UP001059617"/>
    </source>
</evidence>
<evidence type="ECO:0000256" key="7">
    <source>
        <dbReference type="SAM" id="Phobius"/>
    </source>
</evidence>
<feature type="transmembrane region" description="Helical" evidence="7">
    <location>
        <begin position="267"/>
        <end position="289"/>
    </location>
</feature>
<feature type="transmembrane region" description="Helical" evidence="7">
    <location>
        <begin position="46"/>
        <end position="68"/>
    </location>
</feature>
<dbReference type="PANTHER" id="PTHR23513">
    <property type="entry name" value="INTEGRAL MEMBRANE EFFLUX PROTEIN-RELATED"/>
    <property type="match status" value="1"/>
</dbReference>
<feature type="transmembrane region" description="Helical" evidence="7">
    <location>
        <begin position="358"/>
        <end position="381"/>
    </location>
</feature>
<dbReference type="RefSeq" id="WP_259857648.1">
    <property type="nucleotide sequence ID" value="NZ_BAAAST010000001.1"/>
</dbReference>
<dbReference type="InterPro" id="IPR020846">
    <property type="entry name" value="MFS_dom"/>
</dbReference>
<dbReference type="PANTHER" id="PTHR23513:SF6">
    <property type="entry name" value="MAJOR FACILITATOR SUPERFAMILY ASSOCIATED DOMAIN-CONTAINING PROTEIN"/>
    <property type="match status" value="1"/>
</dbReference>
<dbReference type="CDD" id="cd06173">
    <property type="entry name" value="MFS_MefA_like"/>
    <property type="match status" value="1"/>
</dbReference>
<keyword evidence="6 7" id="KW-0472">Membrane</keyword>
<feature type="domain" description="Major facilitator superfamily (MFS) profile" evidence="8">
    <location>
        <begin position="7"/>
        <end position="409"/>
    </location>
</feature>
<keyword evidence="3" id="KW-1003">Cell membrane</keyword>
<reference evidence="9" key="2">
    <citation type="submission" date="2022-09" db="EMBL/GenBank/DDBJ databases">
        <title>Biosynthetic gene clusters of Dactylosporangioum fulvum.</title>
        <authorList>
            <person name="Caradec T."/>
        </authorList>
    </citation>
    <scope>NUCLEOTIDE SEQUENCE</scope>
    <source>
        <strain evidence="9">NRRL B-16292</strain>
    </source>
</reference>
<evidence type="ECO:0000259" key="8">
    <source>
        <dbReference type="PROSITE" id="PS50850"/>
    </source>
</evidence>
<feature type="transmembrane region" description="Helical" evidence="7">
    <location>
        <begin position="105"/>
        <end position="133"/>
    </location>
</feature>
<keyword evidence="2" id="KW-0813">Transport</keyword>
<comment type="subcellular location">
    <subcellularLocation>
        <location evidence="1">Cell membrane</location>
        <topology evidence="1">Multi-pass membrane protein</topology>
    </subcellularLocation>
</comment>
<accession>A0ABY5VRH1</accession>
<organism evidence="9 10">
    <name type="scientific">Dactylosporangium fulvum</name>
    <dbReference type="NCBI Taxonomy" id="53359"/>
    <lineage>
        <taxon>Bacteria</taxon>
        <taxon>Bacillati</taxon>
        <taxon>Actinomycetota</taxon>
        <taxon>Actinomycetes</taxon>
        <taxon>Micromonosporales</taxon>
        <taxon>Micromonosporaceae</taxon>
        <taxon>Dactylosporangium</taxon>
    </lineage>
</organism>
<evidence type="ECO:0000256" key="3">
    <source>
        <dbReference type="ARBA" id="ARBA00022475"/>
    </source>
</evidence>
<evidence type="ECO:0000256" key="5">
    <source>
        <dbReference type="ARBA" id="ARBA00022989"/>
    </source>
</evidence>
<sequence>MASTTSRGLGTGFAYFWTATTVSSLGDGMTRVAAPLLVLSTTGSPLLVSGTMFAATLPWLLFSLVSGALVDRLDRRRTMVAVDACRAVAAGALGVGVALDRGGVWLLYAALLLFGTGETLFRAAGLSMMPALVPPDLLERANGRLGAARTVAHDMLAGPLGGFLFAASAAAPFVIDGASFAVSAVLLAMLPMLPGTSGRAVGPRTSPPGHRRSLRTDILEGARWLLAHRLLRTLAVLIGLLNVTLTAALAILALLATERLGLGSVGYGLLFTALAVGGLVGSLFGEWFVRRFTARVTLRAGLVVEAAFHLCLAVSDSPVVAGLALGVFGIHGALWTIVVASLRQRLTPGSMLGRVNSAYLFLAAGGNAIGALLGGVVTATFGVTAPYWIGFVVAVAVAAATWRVLGSRMPTADGPGDAAPGDPHLA</sequence>
<keyword evidence="4 7" id="KW-0812">Transmembrane</keyword>
<reference evidence="9" key="1">
    <citation type="submission" date="2021-04" db="EMBL/GenBank/DDBJ databases">
        <authorList>
            <person name="Hartkoorn R.C."/>
            <person name="Beaudoing E."/>
            <person name="Hot D."/>
        </authorList>
    </citation>
    <scope>NUCLEOTIDE SEQUENCE</scope>
    <source>
        <strain evidence="9">NRRL B-16292</strain>
    </source>
</reference>